<evidence type="ECO:0000256" key="1">
    <source>
        <dbReference type="ARBA" id="ARBA00005736"/>
    </source>
</evidence>
<dbReference type="EMBL" id="JARPUR010000006">
    <property type="protein sequence ID" value="KAK4873595.1"/>
    <property type="molecule type" value="Genomic_DNA"/>
</dbReference>
<dbReference type="PANTHER" id="PTHR21027">
    <property type="entry name" value="TRNA-SPLICING ENDONUCLEASE SUBUNIT SEN54"/>
    <property type="match status" value="1"/>
</dbReference>
<sequence length="253" mass="28973">MDEWAKTLIDTHRNPLKNVDTVAKKFFLPTNSEEETDLVNKHLDIISNALSRERVERRCARAVGHWLPKENVVHVVKVSGIVNVFGFANKTGKYLYPEEAMYLLETNRIEIFWNNVPMSIQQGYEVLVSDTQKYVQFRNFSLQGYRLKVYKNDLGEPSPKKVCVESSEGSNNEILKKLQALGPQRFQPGVCDDDAHYRVFPPEHLSQSSTDLKFYSSRDKEISSNIALMDGKTITGIDNSYFQFCSVNLPNLT</sequence>
<evidence type="ECO:0000256" key="2">
    <source>
        <dbReference type="ARBA" id="ARBA00022694"/>
    </source>
</evidence>
<comment type="caution">
    <text evidence="4">The sequence shown here is derived from an EMBL/GenBank/DDBJ whole genome shotgun (WGS) entry which is preliminary data.</text>
</comment>
<evidence type="ECO:0000313" key="4">
    <source>
        <dbReference type="EMBL" id="KAK4873595.1"/>
    </source>
</evidence>
<organism evidence="4 5">
    <name type="scientific">Aquatica leii</name>
    <dbReference type="NCBI Taxonomy" id="1421715"/>
    <lineage>
        <taxon>Eukaryota</taxon>
        <taxon>Metazoa</taxon>
        <taxon>Ecdysozoa</taxon>
        <taxon>Arthropoda</taxon>
        <taxon>Hexapoda</taxon>
        <taxon>Insecta</taxon>
        <taxon>Pterygota</taxon>
        <taxon>Neoptera</taxon>
        <taxon>Endopterygota</taxon>
        <taxon>Coleoptera</taxon>
        <taxon>Polyphaga</taxon>
        <taxon>Elateriformia</taxon>
        <taxon>Elateroidea</taxon>
        <taxon>Lampyridae</taxon>
        <taxon>Luciolinae</taxon>
        <taxon>Aquatica</taxon>
    </lineage>
</organism>
<evidence type="ECO:0000313" key="5">
    <source>
        <dbReference type="Proteomes" id="UP001353858"/>
    </source>
</evidence>
<keyword evidence="2" id="KW-0819">tRNA processing</keyword>
<name>A0AAN7NVV0_9COLE</name>
<dbReference type="Proteomes" id="UP001353858">
    <property type="component" value="Unassembled WGS sequence"/>
</dbReference>
<dbReference type="InterPro" id="IPR024336">
    <property type="entry name" value="tRNA_splic_suSen54_N"/>
</dbReference>
<dbReference type="GO" id="GO:0000214">
    <property type="term" value="C:tRNA-intron endonuclease complex"/>
    <property type="evidence" value="ECO:0007669"/>
    <property type="project" value="TreeGrafter"/>
</dbReference>
<dbReference type="PANTHER" id="PTHR21027:SF1">
    <property type="entry name" value="TRNA-SPLICING ENDONUCLEASE SUBUNIT SEN54"/>
    <property type="match status" value="1"/>
</dbReference>
<accession>A0AAN7NVV0</accession>
<dbReference type="AlphaFoldDB" id="A0AAN7NVV0"/>
<protein>
    <recommendedName>
        <fullName evidence="3">tRNA-splicing endonuclease subunit Sen54 N-terminal domain-containing protein</fullName>
    </recommendedName>
</protein>
<gene>
    <name evidence="4" type="ORF">RN001_012955</name>
</gene>
<dbReference type="Pfam" id="PF12928">
    <property type="entry name" value="tRNA_int_end_N2"/>
    <property type="match status" value="1"/>
</dbReference>
<dbReference type="InterPro" id="IPR024337">
    <property type="entry name" value="tRNA_splic_suSen54"/>
</dbReference>
<reference evidence="5" key="1">
    <citation type="submission" date="2023-01" db="EMBL/GenBank/DDBJ databases">
        <title>Key to firefly adult light organ development and bioluminescence: homeobox transcription factors regulate luciferase expression and transportation to peroxisome.</title>
        <authorList>
            <person name="Fu X."/>
        </authorList>
    </citation>
    <scope>NUCLEOTIDE SEQUENCE [LARGE SCALE GENOMIC DNA]</scope>
</reference>
<dbReference type="GO" id="GO:0000379">
    <property type="term" value="P:tRNA-type intron splice site recognition and cleavage"/>
    <property type="evidence" value="ECO:0007669"/>
    <property type="project" value="TreeGrafter"/>
</dbReference>
<comment type="similarity">
    <text evidence="1">Belongs to the SEN54 family.</text>
</comment>
<proteinExistence type="inferred from homology"/>
<evidence type="ECO:0000259" key="3">
    <source>
        <dbReference type="Pfam" id="PF12928"/>
    </source>
</evidence>
<feature type="domain" description="tRNA-splicing endonuclease subunit Sen54 N-terminal" evidence="3">
    <location>
        <begin position="48"/>
        <end position="113"/>
    </location>
</feature>
<keyword evidence="5" id="KW-1185">Reference proteome</keyword>